<evidence type="ECO:0000313" key="3">
    <source>
        <dbReference type="EMBL" id="QNM10959.1"/>
    </source>
</evidence>
<dbReference type="GO" id="GO:0005506">
    <property type="term" value="F:iron ion binding"/>
    <property type="evidence" value="ECO:0007669"/>
    <property type="project" value="InterPro"/>
</dbReference>
<accession>A0A7G9GJH7</accession>
<evidence type="ECO:0000256" key="1">
    <source>
        <dbReference type="ARBA" id="ARBA00001965"/>
    </source>
</evidence>
<reference evidence="3 4" key="1">
    <citation type="submission" date="2020-08" db="EMBL/GenBank/DDBJ databases">
        <authorList>
            <person name="Liu C."/>
            <person name="Sun Q."/>
        </authorList>
    </citation>
    <scope>NUCLEOTIDE SEQUENCE [LARGE SCALE GENOMIC DNA]</scope>
    <source>
        <strain evidence="3 4">NSJ-61</strain>
    </source>
</reference>
<dbReference type="AlphaFoldDB" id="A0A7G9GJH7"/>
<dbReference type="PROSITE" id="PS50903">
    <property type="entry name" value="RUBREDOXIN_LIKE"/>
    <property type="match status" value="1"/>
</dbReference>
<name>A0A7G9GJH7_9FIRM</name>
<dbReference type="Gene3D" id="2.20.28.10">
    <property type="match status" value="1"/>
</dbReference>
<dbReference type="Pfam" id="PF21349">
    <property type="entry name" value="RUBY_RBDX"/>
    <property type="match status" value="1"/>
</dbReference>
<organism evidence="3 4">
    <name type="scientific">[Eubacterium] hominis</name>
    <dbReference type="NCBI Taxonomy" id="2764325"/>
    <lineage>
        <taxon>Bacteria</taxon>
        <taxon>Bacillati</taxon>
        <taxon>Bacillota</taxon>
        <taxon>Erysipelotrichia</taxon>
        <taxon>Erysipelotrichales</taxon>
        <taxon>Erysipelotrichaceae</taxon>
        <taxon>Amedibacillus</taxon>
    </lineage>
</organism>
<evidence type="ECO:0000313" key="4">
    <source>
        <dbReference type="Proteomes" id="UP000515856"/>
    </source>
</evidence>
<dbReference type="InterPro" id="IPR024934">
    <property type="entry name" value="Rubredoxin-like_dom"/>
</dbReference>
<dbReference type="Proteomes" id="UP000515856">
    <property type="component" value="Chromosome"/>
</dbReference>
<keyword evidence="4" id="KW-1185">Reference proteome</keyword>
<dbReference type="RefSeq" id="WP_117453291.1">
    <property type="nucleotide sequence ID" value="NZ_JAQEBD010000005.1"/>
</dbReference>
<dbReference type="InterPro" id="IPR048574">
    <property type="entry name" value="RUBY_RBDX"/>
</dbReference>
<feature type="domain" description="Rubredoxin-like" evidence="2">
    <location>
        <begin position="3"/>
        <end position="39"/>
    </location>
</feature>
<gene>
    <name evidence="3" type="ORF">H9Q80_11790</name>
</gene>
<sequence>MEYMCSVCGYIYDGEDFLKEPADYQCPLCDAGKDEFRPRKIENEVNAATNEYHKKVKNTQE</sequence>
<protein>
    <submittedName>
        <fullName evidence="3">Rubredoxin/rubrerythrin</fullName>
    </submittedName>
</protein>
<evidence type="ECO:0000259" key="2">
    <source>
        <dbReference type="PROSITE" id="PS50903"/>
    </source>
</evidence>
<dbReference type="SUPFAM" id="SSF57802">
    <property type="entry name" value="Rubredoxin-like"/>
    <property type="match status" value="1"/>
</dbReference>
<dbReference type="EMBL" id="CP060636">
    <property type="protein sequence ID" value="QNM10959.1"/>
    <property type="molecule type" value="Genomic_DNA"/>
</dbReference>
<dbReference type="KEGG" id="ehn:H9Q80_11790"/>
<comment type="cofactor">
    <cofactor evidence="1">
        <name>Fe(3+)</name>
        <dbReference type="ChEBI" id="CHEBI:29034"/>
    </cofactor>
</comment>
<proteinExistence type="predicted"/>